<feature type="compositionally biased region" description="Low complexity" evidence="1">
    <location>
        <begin position="208"/>
        <end position="218"/>
    </location>
</feature>
<protein>
    <submittedName>
        <fullName evidence="2">Uncharacterized protein</fullName>
    </submittedName>
</protein>
<evidence type="ECO:0000256" key="1">
    <source>
        <dbReference type="SAM" id="MobiDB-lite"/>
    </source>
</evidence>
<name>A0ABN8Y062_RANTA</name>
<keyword evidence="3" id="KW-1185">Reference proteome</keyword>
<evidence type="ECO:0000313" key="3">
    <source>
        <dbReference type="Proteomes" id="UP001176941"/>
    </source>
</evidence>
<dbReference type="Proteomes" id="UP001176941">
    <property type="component" value="Chromosome 11"/>
</dbReference>
<feature type="compositionally biased region" description="Low complexity" evidence="1">
    <location>
        <begin position="92"/>
        <end position="107"/>
    </location>
</feature>
<dbReference type="EMBL" id="OX459947">
    <property type="protein sequence ID" value="CAI9154768.1"/>
    <property type="molecule type" value="Genomic_DNA"/>
</dbReference>
<feature type="compositionally biased region" description="Basic and acidic residues" evidence="1">
    <location>
        <begin position="148"/>
        <end position="157"/>
    </location>
</feature>
<feature type="compositionally biased region" description="Basic and acidic residues" evidence="1">
    <location>
        <begin position="1"/>
        <end position="10"/>
    </location>
</feature>
<accession>A0ABN8Y062</accession>
<feature type="region of interest" description="Disordered" evidence="1">
    <location>
        <begin position="1"/>
        <end position="261"/>
    </location>
</feature>
<proteinExistence type="predicted"/>
<gene>
    <name evidence="2" type="ORF">MRATA1EN1_LOCUS3730</name>
</gene>
<sequence length="261" mass="27335">MQTDYKDLECHGTLLPEPDAWEEGSAAQPAAPLDGPRPPFGARARPRALPPGDPRGSRQLRGALQGGLPPCRASLPSAAIRPPLTRHPVLLPRGAARGSPSPAASGRCVGREPRRGRAGESGARRPPRRSRRESGRERGSRGGVCARVCERESEGERGTSGGDSENAALAGQERLAAPSRRQWPGRDPEAGETRPPPPNRAPPPPPGAGLSVPPSAASQEPPGAGAPPASNRRCARRERPPEGCRRPPGLVAFPGDPESEI</sequence>
<feature type="compositionally biased region" description="Basic and acidic residues" evidence="1">
    <location>
        <begin position="109"/>
        <end position="118"/>
    </location>
</feature>
<feature type="compositionally biased region" description="Pro residues" evidence="1">
    <location>
        <begin position="194"/>
        <end position="207"/>
    </location>
</feature>
<reference evidence="2" key="1">
    <citation type="submission" date="2023-04" db="EMBL/GenBank/DDBJ databases">
        <authorList>
            <consortium name="ELIXIR-Norway"/>
        </authorList>
    </citation>
    <scope>NUCLEOTIDE SEQUENCE [LARGE SCALE GENOMIC DNA]</scope>
</reference>
<organism evidence="2 3">
    <name type="scientific">Rangifer tarandus platyrhynchus</name>
    <name type="common">Svalbard reindeer</name>
    <dbReference type="NCBI Taxonomy" id="3082113"/>
    <lineage>
        <taxon>Eukaryota</taxon>
        <taxon>Metazoa</taxon>
        <taxon>Chordata</taxon>
        <taxon>Craniata</taxon>
        <taxon>Vertebrata</taxon>
        <taxon>Euteleostomi</taxon>
        <taxon>Mammalia</taxon>
        <taxon>Eutheria</taxon>
        <taxon>Laurasiatheria</taxon>
        <taxon>Artiodactyla</taxon>
        <taxon>Ruminantia</taxon>
        <taxon>Pecora</taxon>
        <taxon>Cervidae</taxon>
        <taxon>Odocoileinae</taxon>
        <taxon>Rangifer</taxon>
    </lineage>
</organism>
<evidence type="ECO:0000313" key="2">
    <source>
        <dbReference type="EMBL" id="CAI9154768.1"/>
    </source>
</evidence>